<dbReference type="Proteomes" id="UP001330749">
    <property type="component" value="Unassembled WGS sequence"/>
</dbReference>
<reference evidence="1 2" key="1">
    <citation type="submission" date="2023-03" db="EMBL/GenBank/DDBJ databases">
        <title>Bacillus Genome Sequencing.</title>
        <authorList>
            <person name="Dunlap C."/>
        </authorList>
    </citation>
    <scope>NUCLEOTIDE SEQUENCE [LARGE SCALE GENOMIC DNA]</scope>
    <source>
        <strain evidence="1 2">B-14544</strain>
    </source>
</reference>
<name>A0ABU6N7N3_9BACI</name>
<proteinExistence type="predicted"/>
<accession>A0ABU6N7N3</accession>
<sequence length="221" mass="25337">MEIYILVGEENRVIDWSSTSGDNRIKIEVEDDHEVIDNPYVFTYSDGILTKDIPYQQLLIKLDQEKSKQPTINDLISQIQNNLMTADEKYKRINLLTVTLTDLKNAKLLQLEEICNKSIIDGFDFTINSISYRFSCSITAQSNFQGSDALFKDGLITSAEWTVTNNTTGAIERIMLDQPIFNQIKLKVFEHISSNIKKLRNILQPLVESALTVEDVNRINW</sequence>
<evidence type="ECO:0000313" key="1">
    <source>
        <dbReference type="EMBL" id="MED3562236.1"/>
    </source>
</evidence>
<organism evidence="1 2">
    <name type="scientific">Bacillus xiapuensis</name>
    <dbReference type="NCBI Taxonomy" id="2014075"/>
    <lineage>
        <taxon>Bacteria</taxon>
        <taxon>Bacillati</taxon>
        <taxon>Bacillota</taxon>
        <taxon>Bacilli</taxon>
        <taxon>Bacillales</taxon>
        <taxon>Bacillaceae</taxon>
        <taxon>Bacillus</taxon>
    </lineage>
</organism>
<dbReference type="RefSeq" id="WP_327967137.1">
    <property type="nucleotide sequence ID" value="NZ_JARMQG010000084.1"/>
</dbReference>
<keyword evidence="2" id="KW-1185">Reference proteome</keyword>
<comment type="caution">
    <text evidence="1">The sequence shown here is derived from an EMBL/GenBank/DDBJ whole genome shotgun (WGS) entry which is preliminary data.</text>
</comment>
<evidence type="ECO:0000313" key="2">
    <source>
        <dbReference type="Proteomes" id="UP001330749"/>
    </source>
</evidence>
<gene>
    <name evidence="1" type="ORF">P4447_07195</name>
</gene>
<protein>
    <recommendedName>
        <fullName evidence="3">DUF4376 domain-containing protein</fullName>
    </recommendedName>
</protein>
<dbReference type="EMBL" id="JARMQG010000084">
    <property type="protein sequence ID" value="MED3562236.1"/>
    <property type="molecule type" value="Genomic_DNA"/>
</dbReference>
<evidence type="ECO:0008006" key="3">
    <source>
        <dbReference type="Google" id="ProtNLM"/>
    </source>
</evidence>